<evidence type="ECO:0000256" key="6">
    <source>
        <dbReference type="ARBA" id="ARBA00022816"/>
    </source>
</evidence>
<dbReference type="GO" id="GO:0034398">
    <property type="term" value="P:telomere tethering at nuclear periphery"/>
    <property type="evidence" value="ECO:0007669"/>
    <property type="project" value="TreeGrafter"/>
</dbReference>
<protein>
    <submittedName>
        <fullName evidence="13">13984_t:CDS:1</fullName>
    </submittedName>
</protein>
<evidence type="ECO:0000256" key="8">
    <source>
        <dbReference type="ARBA" id="ARBA00023010"/>
    </source>
</evidence>
<evidence type="ECO:0000256" key="5">
    <source>
        <dbReference type="ARBA" id="ARBA00022813"/>
    </source>
</evidence>
<dbReference type="FunFam" id="1.10.10.2360:FF:000001">
    <property type="entry name" value="Nuclear pore complex protein Nup98-Nup96"/>
    <property type="match status" value="1"/>
</dbReference>
<dbReference type="GO" id="GO:0008139">
    <property type="term" value="F:nuclear localization sequence binding"/>
    <property type="evidence" value="ECO:0007669"/>
    <property type="project" value="TreeGrafter"/>
</dbReference>
<dbReference type="GO" id="GO:0017056">
    <property type="term" value="F:structural constituent of nuclear pore"/>
    <property type="evidence" value="ECO:0007669"/>
    <property type="project" value="InterPro"/>
</dbReference>
<dbReference type="InterPro" id="IPR021967">
    <property type="entry name" value="Nup98_C"/>
</dbReference>
<accession>A0A9N8ZZ46</accession>
<feature type="compositionally biased region" description="Low complexity" evidence="11">
    <location>
        <begin position="81"/>
        <end position="97"/>
    </location>
</feature>
<evidence type="ECO:0000256" key="3">
    <source>
        <dbReference type="ARBA" id="ARBA00022448"/>
    </source>
</evidence>
<sequence>MFGSSNQSTFGQSAGTSGFGQPNQSSLFGTNTQTPAFGGFGAGTSASTGTGGFGGFGVQSQTASTFGFGAPASNPSGGLFGTPTVTPFGGTGTSTATPSPPPNGTANPSYTTTSEKDPAGTLNIFHSISAMPAYRNFSFEELRLQDYQLNRKPLANGSNFGGIGGVTPSFGATSTPNAFGAAPGGFGSAFGTKSTQPSQPFAFGGGATATPAPGGFGGSSQIFGASKPFGAPTAGFGNTPAAGGSGFGSAIGGIGGSSLFGATSTPATPTFGAKTTTTAPAFGQANVGGGFASGGTLDIKLGPKTTTAASGFSIQPTTTLAFGGFGATTSAPPLNLFSTSKPSFGFNTQSTAGGVFGGVAPATSNTTSNLFGNFGATTSAPTGNLGMGLFNNKPTVPSINLGATTQTQPSSFNLGVPSMGFGTASVSAPFGQTGQTQGLEASVDKSPYGDIPVYQMTSSMPTKPTVTATPLASSPTKKKSITTSHKVTPRPTTKLKPFILSSPPTNQGYRPEVKPLHLFESVSQDDILSPDAFTRRNPRKLVLDHSVEPQELLPEPDTRAGASNEGQTPIKKSLPFDSRLESGADTISHSFSPKNNRPIDVSSSSTIATPTKISKTPLTSSNGSTKEEEIFSSPILDSEYYSTPTIKDLKEMSPEHLKSVSGFLVGRKGYGAIEYPDPVDLSEINPIEDILGKIIKFESQHCTVYGNDYSKPPPGQGLNKPAIISLTNCWALDKSNRQPITEPEDPRYQQRIERLKRVDGTKFITFVPATGTWVFQVEHFTTYGLIFDDPEDQFEEKRFQFPVVLPVTEGDETKPLSQSRKGKEKEHDIDKLSPVINFSEALGHDPDVISEMQNFIFHSEDIMSMDTTIDNEEFEDSRKRSLGSYEDQNAMQVEERPIVESRKSFSTAVEIPQRDVVIPMPSKYRRIVDYNDSVVFGKNYCKEDSGLVMGRSFRVGWGPNGILVRCSKVCGISNVISAFSPKGKNTGLSKNTGMPSIIQFEQLRMFADTEDKEKRKHNRLMEFIFENSTIGQDNGIPYVDTAKVNFKNIIDAFQNEDIHRHEKLIWELGHALWDDLTIPGADQTASEVVEKIALEKRKERISKWFKDAVSLHAIAHIKRANNAPETIFGCLSSKDIMKASKVAIKERYFRLATLLSQLCGSDKFFRKHLEDQIEHWKQTGVDKLISKDIWKLYEIMVGNVRSSIYGLEWKRALCMHMWYGRYSDEPFDKAFADYEDARKLPGIAKPLPWYKDEIYPKPLVSWPVSDNEDIFDVHYHLLKLSVDSTHLLDDVLLPLSISPSPLDYRVTWLLHFMLARTLTVRDFVGKGLTADRVTLNLVNQLELLGLHKWTLFVALFINEPCSRKTVICEILNRLMSSISSECLRDIEKFANDQLKINQQWVDQAKALYSKYRDNTDEEATYLLKAGNNVDAHKIVISKIAPESILHKRHKKLQELLEKIDPNSVPDWDLDYITFIESVRIEDIENNPAYRTNLMGICQSILSGLAKMKPIDLQYKKCITYMSYSTKSVLNHIEGCDINNMRYKSDDIISIEI</sequence>
<dbReference type="GO" id="GO:0003723">
    <property type="term" value="F:RNA binding"/>
    <property type="evidence" value="ECO:0007669"/>
    <property type="project" value="TreeGrafter"/>
</dbReference>
<keyword evidence="7" id="KW-0653">Protein transport</keyword>
<feature type="region of interest" description="Disordered" evidence="11">
    <location>
        <begin position="544"/>
        <end position="605"/>
    </location>
</feature>
<dbReference type="GO" id="GO:0044614">
    <property type="term" value="C:nuclear pore cytoplasmic filaments"/>
    <property type="evidence" value="ECO:0007669"/>
    <property type="project" value="TreeGrafter"/>
</dbReference>
<keyword evidence="3" id="KW-0813">Transport</keyword>
<dbReference type="FunFam" id="3.30.1610.10:FF:000003">
    <property type="entry name" value="Nucleoporin SONB, putative"/>
    <property type="match status" value="1"/>
</dbReference>
<name>A0A9N8ZZ46_9GLOM</name>
<dbReference type="PANTHER" id="PTHR23198">
    <property type="entry name" value="NUCLEOPORIN"/>
    <property type="match status" value="1"/>
</dbReference>
<evidence type="ECO:0000259" key="12">
    <source>
        <dbReference type="PROSITE" id="PS51434"/>
    </source>
</evidence>
<dbReference type="Gene3D" id="1.25.40.690">
    <property type="match status" value="1"/>
</dbReference>
<dbReference type="PANTHER" id="PTHR23198:SF6">
    <property type="entry name" value="NUCLEAR PORE COMPLEX PROTEIN NUP98-NUP96"/>
    <property type="match status" value="1"/>
</dbReference>
<dbReference type="InterPro" id="IPR037665">
    <property type="entry name" value="Nucleoporin_S59-like"/>
</dbReference>
<dbReference type="OrthoDB" id="3797628at2759"/>
<evidence type="ECO:0000313" key="13">
    <source>
        <dbReference type="EMBL" id="CAG8513294.1"/>
    </source>
</evidence>
<feature type="region of interest" description="Disordered" evidence="11">
    <location>
        <begin position="68"/>
        <end position="116"/>
    </location>
</feature>
<keyword evidence="9" id="KW-0906">Nuclear pore complex</keyword>
<dbReference type="GO" id="GO:0006606">
    <property type="term" value="P:protein import into nucleus"/>
    <property type="evidence" value="ECO:0007669"/>
    <property type="project" value="TreeGrafter"/>
</dbReference>
<keyword evidence="10" id="KW-0539">Nucleus</keyword>
<keyword evidence="8" id="KW-0811">Translocation</keyword>
<evidence type="ECO:0000256" key="1">
    <source>
        <dbReference type="ARBA" id="ARBA00004567"/>
    </source>
</evidence>
<evidence type="ECO:0000256" key="10">
    <source>
        <dbReference type="ARBA" id="ARBA00023242"/>
    </source>
</evidence>
<dbReference type="Pfam" id="PF12110">
    <property type="entry name" value="Nup96"/>
    <property type="match status" value="1"/>
</dbReference>
<dbReference type="Proteomes" id="UP000789759">
    <property type="component" value="Unassembled WGS sequence"/>
</dbReference>
<feature type="region of interest" description="Disordered" evidence="11">
    <location>
        <begin position="1"/>
        <end position="34"/>
    </location>
</feature>
<dbReference type="InterPro" id="IPR036903">
    <property type="entry name" value="Nup98_auto-Pept-S59_dom_sf"/>
</dbReference>
<feature type="region of interest" description="Disordered" evidence="11">
    <location>
        <begin position="456"/>
        <end position="507"/>
    </location>
</feature>
<gene>
    <name evidence="13" type="ORF">CPELLU_LOCUS3024</name>
</gene>
<comment type="caution">
    <text evidence="13">The sequence shown here is derived from an EMBL/GenBank/DDBJ whole genome shotgun (WGS) entry which is preliminary data.</text>
</comment>
<keyword evidence="14" id="KW-1185">Reference proteome</keyword>
<evidence type="ECO:0000256" key="4">
    <source>
        <dbReference type="ARBA" id="ARBA00022737"/>
    </source>
</evidence>
<reference evidence="13" key="1">
    <citation type="submission" date="2021-06" db="EMBL/GenBank/DDBJ databases">
        <authorList>
            <person name="Kallberg Y."/>
            <person name="Tangrot J."/>
            <person name="Rosling A."/>
        </authorList>
    </citation>
    <scope>NUCLEOTIDE SEQUENCE</scope>
    <source>
        <strain evidence="13">FL966</strain>
    </source>
</reference>
<keyword evidence="6" id="KW-0509">mRNA transport</keyword>
<proteinExistence type="inferred from homology"/>
<keyword evidence="4" id="KW-0677">Repeat</keyword>
<feature type="compositionally biased region" description="Polar residues" evidence="11">
    <location>
        <begin position="585"/>
        <end position="605"/>
    </location>
</feature>
<organism evidence="13 14">
    <name type="scientific">Cetraspora pellucida</name>
    <dbReference type="NCBI Taxonomy" id="1433469"/>
    <lineage>
        <taxon>Eukaryota</taxon>
        <taxon>Fungi</taxon>
        <taxon>Fungi incertae sedis</taxon>
        <taxon>Mucoromycota</taxon>
        <taxon>Glomeromycotina</taxon>
        <taxon>Glomeromycetes</taxon>
        <taxon>Diversisporales</taxon>
        <taxon>Gigasporaceae</taxon>
        <taxon>Cetraspora</taxon>
    </lineage>
</organism>
<evidence type="ECO:0000256" key="11">
    <source>
        <dbReference type="SAM" id="MobiDB-lite"/>
    </source>
</evidence>
<dbReference type="GO" id="GO:0051028">
    <property type="term" value="P:mRNA transport"/>
    <property type="evidence" value="ECO:0007669"/>
    <property type="project" value="UniProtKB-KW"/>
</dbReference>
<dbReference type="InterPro" id="IPR007230">
    <property type="entry name" value="Nup98_auto-Pept-S59_dom"/>
</dbReference>
<keyword evidence="5" id="KW-0068">Autocatalytic cleavage</keyword>
<dbReference type="GO" id="GO:0000973">
    <property type="term" value="P:post-transcriptional tethering of RNA polymerase II gene DNA at nuclear periphery"/>
    <property type="evidence" value="ECO:0007669"/>
    <property type="project" value="TreeGrafter"/>
</dbReference>
<dbReference type="Gene3D" id="3.30.1610.10">
    <property type="entry name" value="Peptidase S59, nucleoporin"/>
    <property type="match status" value="1"/>
</dbReference>
<feature type="compositionally biased region" description="Polar residues" evidence="11">
    <location>
        <begin position="456"/>
        <end position="472"/>
    </location>
</feature>
<dbReference type="PROSITE" id="PS51434">
    <property type="entry name" value="NUP_C"/>
    <property type="match status" value="1"/>
</dbReference>
<dbReference type="EMBL" id="CAJVQA010001407">
    <property type="protein sequence ID" value="CAG8513294.1"/>
    <property type="molecule type" value="Genomic_DNA"/>
</dbReference>
<evidence type="ECO:0000256" key="7">
    <source>
        <dbReference type="ARBA" id="ARBA00022927"/>
    </source>
</evidence>
<dbReference type="Gene3D" id="1.10.10.2360">
    <property type="match status" value="1"/>
</dbReference>
<evidence type="ECO:0000256" key="9">
    <source>
        <dbReference type="ARBA" id="ARBA00023132"/>
    </source>
</evidence>
<feature type="domain" description="Peptidase S59" evidence="12">
    <location>
        <begin position="637"/>
        <end position="780"/>
    </location>
</feature>
<evidence type="ECO:0000313" key="14">
    <source>
        <dbReference type="Proteomes" id="UP000789759"/>
    </source>
</evidence>
<evidence type="ECO:0000256" key="2">
    <source>
        <dbReference type="ARBA" id="ARBA00008926"/>
    </source>
</evidence>
<dbReference type="GO" id="GO:0006405">
    <property type="term" value="P:RNA export from nucleus"/>
    <property type="evidence" value="ECO:0007669"/>
    <property type="project" value="TreeGrafter"/>
</dbReference>
<comment type="similarity">
    <text evidence="2">Belongs to the nucleoporin GLFG family.</text>
</comment>
<comment type="subcellular location">
    <subcellularLocation>
        <location evidence="1">Nucleus</location>
        <location evidence="1">Nuclear pore complex</location>
    </subcellularLocation>
</comment>
<dbReference type="SUPFAM" id="SSF82215">
    <property type="entry name" value="C-terminal autoproteolytic domain of nucleoporin nup98"/>
    <property type="match status" value="1"/>
</dbReference>
<dbReference type="Pfam" id="PF04096">
    <property type="entry name" value="Nucleoporin2"/>
    <property type="match status" value="1"/>
</dbReference>